<proteinExistence type="predicted"/>
<evidence type="ECO:0000313" key="1">
    <source>
        <dbReference type="EMBL" id="MDV4190365.1"/>
    </source>
</evidence>
<organism evidence="1 2">
    <name type="scientific">Rhizobium brockwellii</name>
    <dbReference type="NCBI Taxonomy" id="3019932"/>
    <lineage>
        <taxon>Bacteria</taxon>
        <taxon>Pseudomonadati</taxon>
        <taxon>Pseudomonadota</taxon>
        <taxon>Alphaproteobacteria</taxon>
        <taxon>Hyphomicrobiales</taxon>
        <taxon>Rhizobiaceae</taxon>
        <taxon>Rhizobium/Agrobacterium group</taxon>
        <taxon>Rhizobium</taxon>
    </lineage>
</organism>
<dbReference type="Proteomes" id="UP001187203">
    <property type="component" value="Unassembled WGS sequence"/>
</dbReference>
<accession>A0ABU3YWX0</accession>
<protein>
    <submittedName>
        <fullName evidence="1">Uncharacterized protein</fullName>
    </submittedName>
</protein>
<keyword evidence="2" id="KW-1185">Reference proteome</keyword>
<evidence type="ECO:0000313" key="2">
    <source>
        <dbReference type="Proteomes" id="UP001187203"/>
    </source>
</evidence>
<comment type="caution">
    <text evidence="1">The sequence shown here is derived from an EMBL/GenBank/DDBJ whole genome shotgun (WGS) entry which is preliminary data.</text>
</comment>
<gene>
    <name evidence="1" type="ORF">R1523_33320</name>
</gene>
<dbReference type="EMBL" id="JAWJWI010000029">
    <property type="protein sequence ID" value="MDV4190365.1"/>
    <property type="molecule type" value="Genomic_DNA"/>
</dbReference>
<sequence>MSIKGYHREKFAAAVSNLVGLGDIRVRVEHAFVSLVTVNPKQMVGETAEKYQSLYAKVTSRQEEFQGEGTIRSTLRHMTDEDVSDVAEEILEIHNQLLREFSAA</sequence>
<name>A0ABU3YWX0_9HYPH</name>
<dbReference type="RefSeq" id="WP_317277268.1">
    <property type="nucleotide sequence ID" value="NZ_JAWJWH010000029.1"/>
</dbReference>
<reference evidence="2" key="1">
    <citation type="journal article" date="2023" name="Int. J. Mol. Sci.">
        <title>Genomic and Metabolic Characterization of Plant Growth-Promoting Rhizobacteria Isolated from Nodules of Clovers Grown in Non-Farmed Soil.</title>
        <authorList>
            <person name="Wojcik M."/>
            <person name="Koper P."/>
            <person name="Zebracki K."/>
            <person name="Marczak M."/>
            <person name="Mazur A."/>
        </authorList>
    </citation>
    <scope>NUCLEOTIDE SEQUENCE [LARGE SCALE GENOMIC DNA]</scope>
    <source>
        <strain evidence="2">KB12</strain>
    </source>
</reference>